<evidence type="ECO:0000256" key="4">
    <source>
        <dbReference type="ARBA" id="ARBA00022475"/>
    </source>
</evidence>
<comment type="caution">
    <text evidence="9">The sequence shown here is derived from an EMBL/GenBank/DDBJ whole genome shotgun (WGS) entry which is preliminary data.</text>
</comment>
<feature type="transmembrane region" description="Helical" evidence="8">
    <location>
        <begin position="51"/>
        <end position="72"/>
    </location>
</feature>
<dbReference type="InterPro" id="IPR037294">
    <property type="entry name" value="ABC_BtuC-like"/>
</dbReference>
<keyword evidence="6 8" id="KW-1133">Transmembrane helix</keyword>
<dbReference type="Proteomes" id="UP001238163">
    <property type="component" value="Unassembled WGS sequence"/>
</dbReference>
<dbReference type="Gene3D" id="1.10.3470.10">
    <property type="entry name" value="ABC transporter involved in vitamin B12 uptake, BtuC"/>
    <property type="match status" value="1"/>
</dbReference>
<feature type="transmembrane region" description="Helical" evidence="8">
    <location>
        <begin position="238"/>
        <end position="260"/>
    </location>
</feature>
<gene>
    <name evidence="9" type="ORF">J3R75_003427</name>
</gene>
<keyword evidence="4" id="KW-1003">Cell membrane</keyword>
<dbReference type="PANTHER" id="PTHR30472:SF25">
    <property type="entry name" value="ABC TRANSPORTER PERMEASE PROTEIN MJ0876-RELATED"/>
    <property type="match status" value="1"/>
</dbReference>
<dbReference type="EMBL" id="JAUSVL010000001">
    <property type="protein sequence ID" value="MDQ0291320.1"/>
    <property type="molecule type" value="Genomic_DNA"/>
</dbReference>
<dbReference type="CDD" id="cd06550">
    <property type="entry name" value="TM_ABC_iron-siderophores_like"/>
    <property type="match status" value="1"/>
</dbReference>
<evidence type="ECO:0000256" key="8">
    <source>
        <dbReference type="SAM" id="Phobius"/>
    </source>
</evidence>
<evidence type="ECO:0000256" key="1">
    <source>
        <dbReference type="ARBA" id="ARBA00004651"/>
    </source>
</evidence>
<feature type="transmembrane region" description="Helical" evidence="8">
    <location>
        <begin position="111"/>
        <end position="135"/>
    </location>
</feature>
<feature type="transmembrane region" description="Helical" evidence="8">
    <location>
        <begin position="84"/>
        <end position="105"/>
    </location>
</feature>
<dbReference type="GO" id="GO:0022857">
    <property type="term" value="F:transmembrane transporter activity"/>
    <property type="evidence" value="ECO:0007669"/>
    <property type="project" value="InterPro"/>
</dbReference>
<dbReference type="FunFam" id="1.10.3470.10:FF:000001">
    <property type="entry name" value="Vitamin B12 ABC transporter permease BtuC"/>
    <property type="match status" value="1"/>
</dbReference>
<proteinExistence type="inferred from homology"/>
<feature type="transmembrane region" description="Helical" evidence="8">
    <location>
        <begin position="190"/>
        <end position="210"/>
    </location>
</feature>
<keyword evidence="7 8" id="KW-0472">Membrane</keyword>
<organism evidence="9 10">
    <name type="scientific">Oligosphaera ethanolica</name>
    <dbReference type="NCBI Taxonomy" id="760260"/>
    <lineage>
        <taxon>Bacteria</taxon>
        <taxon>Pseudomonadati</taxon>
        <taxon>Lentisphaerota</taxon>
        <taxon>Oligosphaeria</taxon>
        <taxon>Oligosphaerales</taxon>
        <taxon>Oligosphaeraceae</taxon>
        <taxon>Oligosphaera</taxon>
    </lineage>
</organism>
<reference evidence="9" key="1">
    <citation type="submission" date="2023-07" db="EMBL/GenBank/DDBJ databases">
        <title>Genomic Encyclopedia of Type Strains, Phase IV (KMG-IV): sequencing the most valuable type-strain genomes for metagenomic binning, comparative biology and taxonomic classification.</title>
        <authorList>
            <person name="Goeker M."/>
        </authorList>
    </citation>
    <scope>NUCLEOTIDE SEQUENCE</scope>
    <source>
        <strain evidence="9">DSM 24202</strain>
    </source>
</reference>
<sequence length="331" mass="34795">MSRPRVSPWLLYGALAALVLVVLVLAPFAGIRTIPLRAVFADGGLPLEHRIFWQMRVPRVLTAFIAGAALSLSGMCFQGLFRNVLATPFTLGVSGGASLGVAIYVRFGVSVGIIGVSGMSTAAFLGALCAIALVYGLTRLRGNSSTAVMLLAGVAVSAFFSSLILFVQYLGDANDMFRVMRWLMGGLDAVDYPTLGAMAALCLVTTAVVISQVEALNLLAVGEDFAASRGVNRERSKLLFFFCVSLLVGGVVAICGPIGFVGMVCPHICRLLFGANHRVLAPASVLFGGAFLVICDTFGRSVVAPVEIPVGVITSLVGGPFFLWLLIHHDV</sequence>
<comment type="subcellular location">
    <subcellularLocation>
        <location evidence="1">Cell membrane</location>
        <topology evidence="1">Multi-pass membrane protein</topology>
    </subcellularLocation>
</comment>
<keyword evidence="3" id="KW-0813">Transport</keyword>
<dbReference type="InterPro" id="IPR000522">
    <property type="entry name" value="ABC_transptr_permease_BtuC"/>
</dbReference>
<comment type="similarity">
    <text evidence="2">Belongs to the binding-protein-dependent transport system permease family. FecCD subfamily.</text>
</comment>
<feature type="transmembrane region" description="Helical" evidence="8">
    <location>
        <begin position="147"/>
        <end position="170"/>
    </location>
</feature>
<feature type="transmembrane region" description="Helical" evidence="8">
    <location>
        <begin position="9"/>
        <end position="31"/>
    </location>
</feature>
<feature type="transmembrane region" description="Helical" evidence="8">
    <location>
        <begin position="280"/>
        <end position="299"/>
    </location>
</feature>
<dbReference type="GO" id="GO:0005886">
    <property type="term" value="C:plasma membrane"/>
    <property type="evidence" value="ECO:0007669"/>
    <property type="project" value="UniProtKB-SubCell"/>
</dbReference>
<keyword evidence="10" id="KW-1185">Reference proteome</keyword>
<evidence type="ECO:0000256" key="3">
    <source>
        <dbReference type="ARBA" id="ARBA00022448"/>
    </source>
</evidence>
<dbReference type="RefSeq" id="WP_307263940.1">
    <property type="nucleotide sequence ID" value="NZ_JAUSVL010000001.1"/>
</dbReference>
<evidence type="ECO:0000256" key="5">
    <source>
        <dbReference type="ARBA" id="ARBA00022692"/>
    </source>
</evidence>
<dbReference type="PANTHER" id="PTHR30472">
    <property type="entry name" value="FERRIC ENTEROBACTIN TRANSPORT SYSTEM PERMEASE PROTEIN"/>
    <property type="match status" value="1"/>
</dbReference>
<dbReference type="GO" id="GO:0033214">
    <property type="term" value="P:siderophore-iron import into cell"/>
    <property type="evidence" value="ECO:0007669"/>
    <property type="project" value="TreeGrafter"/>
</dbReference>
<evidence type="ECO:0000313" key="9">
    <source>
        <dbReference type="EMBL" id="MDQ0291320.1"/>
    </source>
</evidence>
<evidence type="ECO:0000256" key="6">
    <source>
        <dbReference type="ARBA" id="ARBA00022989"/>
    </source>
</evidence>
<accession>A0AAE3VJ29</accession>
<dbReference type="SUPFAM" id="SSF81345">
    <property type="entry name" value="ABC transporter involved in vitamin B12 uptake, BtuC"/>
    <property type="match status" value="1"/>
</dbReference>
<name>A0AAE3VJ29_9BACT</name>
<evidence type="ECO:0000313" key="10">
    <source>
        <dbReference type="Proteomes" id="UP001238163"/>
    </source>
</evidence>
<feature type="transmembrane region" description="Helical" evidence="8">
    <location>
        <begin position="306"/>
        <end position="327"/>
    </location>
</feature>
<keyword evidence="5 8" id="KW-0812">Transmembrane</keyword>
<protein>
    <submittedName>
        <fullName evidence="9">Iron complex transport system permease protein</fullName>
    </submittedName>
</protein>
<dbReference type="Pfam" id="PF01032">
    <property type="entry name" value="FecCD"/>
    <property type="match status" value="1"/>
</dbReference>
<evidence type="ECO:0000256" key="7">
    <source>
        <dbReference type="ARBA" id="ARBA00023136"/>
    </source>
</evidence>
<dbReference type="AlphaFoldDB" id="A0AAE3VJ29"/>
<evidence type="ECO:0000256" key="2">
    <source>
        <dbReference type="ARBA" id="ARBA00007935"/>
    </source>
</evidence>